<dbReference type="InterPro" id="IPR000073">
    <property type="entry name" value="AB_hydrolase_1"/>
</dbReference>
<dbReference type="InterPro" id="IPR050266">
    <property type="entry name" value="AB_hydrolase_sf"/>
</dbReference>
<dbReference type="SUPFAM" id="SSF53474">
    <property type="entry name" value="alpha/beta-Hydrolases"/>
    <property type="match status" value="1"/>
</dbReference>
<evidence type="ECO:0000259" key="2">
    <source>
        <dbReference type="Pfam" id="PF00561"/>
    </source>
</evidence>
<evidence type="ECO:0000313" key="4">
    <source>
        <dbReference type="Proteomes" id="UP000820669"/>
    </source>
</evidence>
<dbReference type="InterPro" id="IPR029058">
    <property type="entry name" value="AB_hydrolase_fold"/>
</dbReference>
<reference evidence="3 4" key="1">
    <citation type="submission" date="2020-04" db="EMBL/GenBank/DDBJ databases">
        <authorList>
            <person name="Klaysubun C."/>
            <person name="Duangmal K."/>
            <person name="Lipun K."/>
        </authorList>
    </citation>
    <scope>NUCLEOTIDE SEQUENCE [LARGE SCALE GENOMIC DNA]</scope>
    <source>
        <strain evidence="3 4">K10HN5</strain>
    </source>
</reference>
<dbReference type="Pfam" id="PF00561">
    <property type="entry name" value="Abhydrolase_1"/>
    <property type="match status" value="1"/>
</dbReference>
<gene>
    <name evidence="3" type="ORF">HF526_32995</name>
</gene>
<dbReference type="EMBL" id="JAAXLA010000119">
    <property type="protein sequence ID" value="NMI02076.1"/>
    <property type="molecule type" value="Genomic_DNA"/>
</dbReference>
<dbReference type="PANTHER" id="PTHR43798">
    <property type="entry name" value="MONOACYLGLYCEROL LIPASE"/>
    <property type="match status" value="1"/>
</dbReference>
<dbReference type="PANTHER" id="PTHR43798:SF5">
    <property type="entry name" value="MONOACYLGLYCEROL LIPASE ABHD6"/>
    <property type="match status" value="1"/>
</dbReference>
<evidence type="ECO:0000256" key="1">
    <source>
        <dbReference type="SAM" id="MobiDB-lite"/>
    </source>
</evidence>
<dbReference type="Proteomes" id="UP000820669">
    <property type="component" value="Unassembled WGS sequence"/>
</dbReference>
<keyword evidence="3" id="KW-0378">Hydrolase</keyword>
<name>A0ABX1SLX7_9PSEU</name>
<evidence type="ECO:0000313" key="3">
    <source>
        <dbReference type="EMBL" id="NMI02076.1"/>
    </source>
</evidence>
<keyword evidence="4" id="KW-1185">Reference proteome</keyword>
<dbReference type="Gene3D" id="3.40.50.1820">
    <property type="entry name" value="alpha/beta hydrolase"/>
    <property type="match status" value="1"/>
</dbReference>
<dbReference type="GO" id="GO:0016787">
    <property type="term" value="F:hydrolase activity"/>
    <property type="evidence" value="ECO:0007669"/>
    <property type="project" value="UniProtKB-KW"/>
</dbReference>
<feature type="region of interest" description="Disordered" evidence="1">
    <location>
        <begin position="204"/>
        <end position="255"/>
    </location>
</feature>
<comment type="caution">
    <text evidence="3">The sequence shown here is derived from an EMBL/GenBank/DDBJ whole genome shotgun (WGS) entry which is preliminary data.</text>
</comment>
<feature type="domain" description="AB hydrolase-1" evidence="2">
    <location>
        <begin position="32"/>
        <end position="162"/>
    </location>
</feature>
<protein>
    <submittedName>
        <fullName evidence="3">Alpha/beta fold hydrolase</fullName>
    </submittedName>
</protein>
<proteinExistence type="predicted"/>
<sequence length="255" mass="27543">MNGDDARTPRLAGIDGQLLRIHIRPGDPRRTPLLLVNGIGAGLESFDPLVDALDPHRPVIRFDPPGAGGSPAPTRPYRLPGLARTMVALLDVLDHERVDVLGVSWGGGVAQQFARTARGRCRRLVLVATGTGTLMMPATPRVLARMATPRRYTDPDFLRRVAPEIYGGTVRDDPVTAAHLLHRHSRAGSHRGYALQLLAAAGWGPSRTDRPARTPRSADREVPERHIGHAPHRPEGGHPVTDDLQVGIGEALSTD</sequence>
<accession>A0ABX1SLX7</accession>
<dbReference type="RefSeq" id="WP_169385581.1">
    <property type="nucleotide sequence ID" value="NZ_JAAXLA010000119.1"/>
</dbReference>
<organism evidence="3 4">
    <name type="scientific">Pseudonocardia acidicola</name>
    <dbReference type="NCBI Taxonomy" id="2724939"/>
    <lineage>
        <taxon>Bacteria</taxon>
        <taxon>Bacillati</taxon>
        <taxon>Actinomycetota</taxon>
        <taxon>Actinomycetes</taxon>
        <taxon>Pseudonocardiales</taxon>
        <taxon>Pseudonocardiaceae</taxon>
        <taxon>Pseudonocardia</taxon>
    </lineage>
</organism>
<feature type="compositionally biased region" description="Basic and acidic residues" evidence="1">
    <location>
        <begin position="207"/>
        <end position="236"/>
    </location>
</feature>